<keyword evidence="2" id="KW-1185">Reference proteome</keyword>
<gene>
    <name evidence="1" type="ORF">FDY93_12980</name>
</gene>
<dbReference type="EMBL" id="VANI01000013">
    <property type="protein sequence ID" value="TLM76633.1"/>
    <property type="molecule type" value="Genomic_DNA"/>
</dbReference>
<reference evidence="1 2" key="1">
    <citation type="submission" date="2019-05" db="EMBL/GenBank/DDBJ databases">
        <title>Microbulbifer harenosus sp. nov., an alginate-degrading bacterium isolated from coastal sand.</title>
        <authorList>
            <person name="Huang H."/>
            <person name="Mo K."/>
            <person name="Bao S."/>
        </authorList>
    </citation>
    <scope>NUCLEOTIDE SEQUENCE [LARGE SCALE GENOMIC DNA]</scope>
    <source>
        <strain evidence="1 2">HB161719</strain>
    </source>
</reference>
<name>A0ABY2UG63_9GAMM</name>
<evidence type="ECO:0000313" key="2">
    <source>
        <dbReference type="Proteomes" id="UP000306791"/>
    </source>
</evidence>
<evidence type="ECO:0000313" key="1">
    <source>
        <dbReference type="EMBL" id="TLM76633.1"/>
    </source>
</evidence>
<comment type="caution">
    <text evidence="1">The sequence shown here is derived from an EMBL/GenBank/DDBJ whole genome shotgun (WGS) entry which is preliminary data.</text>
</comment>
<proteinExistence type="predicted"/>
<protein>
    <submittedName>
        <fullName evidence="1">Uncharacterized protein</fullName>
    </submittedName>
</protein>
<dbReference type="RefSeq" id="WP_138236183.1">
    <property type="nucleotide sequence ID" value="NZ_CP185860.1"/>
</dbReference>
<sequence length="68" mass="7621">MTSFDDFIFALISVLKPDGQKPAEKALKNQSKYPRQISSRFDRTLPPKGARSEKSRMLLAVNISPVAK</sequence>
<organism evidence="1 2">
    <name type="scientific">Microbulbifer harenosus</name>
    <dbReference type="NCBI Taxonomy" id="2576840"/>
    <lineage>
        <taxon>Bacteria</taxon>
        <taxon>Pseudomonadati</taxon>
        <taxon>Pseudomonadota</taxon>
        <taxon>Gammaproteobacteria</taxon>
        <taxon>Cellvibrionales</taxon>
        <taxon>Microbulbiferaceae</taxon>
        <taxon>Microbulbifer</taxon>
    </lineage>
</organism>
<accession>A0ABY2UG63</accession>
<dbReference type="Proteomes" id="UP000306791">
    <property type="component" value="Unassembled WGS sequence"/>
</dbReference>